<keyword evidence="3" id="KW-1185">Reference proteome</keyword>
<comment type="caution">
    <text evidence="2">The sequence shown here is derived from an EMBL/GenBank/DDBJ whole genome shotgun (WGS) entry which is preliminary data.</text>
</comment>
<organism evidence="2 3">
    <name type="scientific">Hanseniaspora osmophila</name>
    <dbReference type="NCBI Taxonomy" id="56408"/>
    <lineage>
        <taxon>Eukaryota</taxon>
        <taxon>Fungi</taxon>
        <taxon>Dikarya</taxon>
        <taxon>Ascomycota</taxon>
        <taxon>Saccharomycotina</taxon>
        <taxon>Saccharomycetes</taxon>
        <taxon>Saccharomycodales</taxon>
        <taxon>Saccharomycodaceae</taxon>
        <taxon>Hanseniaspora</taxon>
    </lineage>
</organism>
<reference evidence="3" key="1">
    <citation type="journal article" date="2016" name="Genome Announc.">
        <title>Genome sequences of three species of Hanseniaspora isolated from spontaneous wine fermentations.</title>
        <authorList>
            <person name="Sternes P.R."/>
            <person name="Lee D."/>
            <person name="Kutyna D.R."/>
            <person name="Borneman A.R."/>
        </authorList>
    </citation>
    <scope>NUCLEOTIDE SEQUENCE [LARGE SCALE GENOMIC DNA]</scope>
    <source>
        <strain evidence="3">AWRI3579</strain>
    </source>
</reference>
<name>A0A1E5RVI7_9ASCO</name>
<proteinExistence type="predicted"/>
<gene>
    <name evidence="2" type="ORF">AWRI3579_g391</name>
</gene>
<dbReference type="STRING" id="56408.A0A1E5RVI7"/>
<dbReference type="AlphaFoldDB" id="A0A1E5RVI7"/>
<dbReference type="FunCoup" id="A0A1E5RVI7">
    <property type="interactions" value="292"/>
</dbReference>
<accession>A0A1E5RVI7</accession>
<dbReference type="InterPro" id="IPR036397">
    <property type="entry name" value="RNaseH_sf"/>
</dbReference>
<feature type="region of interest" description="Disordered" evidence="1">
    <location>
        <begin position="1"/>
        <end position="78"/>
    </location>
</feature>
<dbReference type="GO" id="GO:0003676">
    <property type="term" value="F:nucleic acid binding"/>
    <property type="evidence" value="ECO:0007669"/>
    <property type="project" value="InterPro"/>
</dbReference>
<feature type="compositionally biased region" description="Basic and acidic residues" evidence="1">
    <location>
        <begin position="31"/>
        <end position="62"/>
    </location>
</feature>
<dbReference type="InterPro" id="IPR012337">
    <property type="entry name" value="RNaseH-like_sf"/>
</dbReference>
<dbReference type="EMBL" id="LPNM01000003">
    <property type="protein sequence ID" value="OEJ90788.1"/>
    <property type="molecule type" value="Genomic_DNA"/>
</dbReference>
<sequence length="508" mass="58449">MFRGFASNLIKKRENKTNTQPPQALQIEMTLKSEPKSGKKRNAVEIEKLETAKEDDRVDPPTKKQQSNTFAFPKLPLSNMPTSETEAEFLDKLYSTELAAKAGIDMTAVREGHDDILKNFESGHGNLTQAQYDLVIQDNLSEQTLLEHSGGKVTKRNKGIRMTVVSTRYKRVKVGDGKRGTFKVFDIKRDKEFLPPKLIFDAILQTHLLNMHLTADKIYSGLKDKYANVVRDCCRRGVLFCSHCNKDLDIKPFQRPKRMHITQKSGLLPLERVQMDLFKPFSKKEFGTRIIEDKYPYILFLRDFCSRYIWVYPLENVTVGDILPIFKQFLMSTAVNVPIYLESCTISSEMMKNLIEYVCSEYGLKLGCGLGRTASFQKCGIRTIKKYLKQRADECLNDWGGVLQLIHEYNNEYNSVIMDIPRRLLRVTFDKTKEFETKKTSVLEALPASSFKRYYGKSGFFYVEPESSKFSYNEDSNEFIHDEESNPFDKEITQSSINTALNDENVSP</sequence>
<evidence type="ECO:0000313" key="3">
    <source>
        <dbReference type="Proteomes" id="UP000095728"/>
    </source>
</evidence>
<dbReference type="InParanoid" id="A0A1E5RVI7"/>
<dbReference type="SUPFAM" id="SSF53098">
    <property type="entry name" value="Ribonuclease H-like"/>
    <property type="match status" value="1"/>
</dbReference>
<dbReference type="OrthoDB" id="3863715at2759"/>
<evidence type="ECO:0000313" key="2">
    <source>
        <dbReference type="EMBL" id="OEJ90788.1"/>
    </source>
</evidence>
<protein>
    <submittedName>
        <fullName evidence="2">DNA replication fork-blocking protein FOB1</fullName>
    </submittedName>
</protein>
<dbReference type="Proteomes" id="UP000095728">
    <property type="component" value="Unassembled WGS sequence"/>
</dbReference>
<dbReference type="Gene3D" id="3.30.420.10">
    <property type="entry name" value="Ribonuclease H-like superfamily/Ribonuclease H"/>
    <property type="match status" value="1"/>
</dbReference>
<evidence type="ECO:0000256" key="1">
    <source>
        <dbReference type="SAM" id="MobiDB-lite"/>
    </source>
</evidence>